<feature type="transmembrane region" description="Helical" evidence="5">
    <location>
        <begin position="176"/>
        <end position="194"/>
    </location>
</feature>
<comment type="subcellular location">
    <subcellularLocation>
        <location evidence="1">Membrane</location>
        <topology evidence="1">Multi-pass membrane protein</topology>
    </subcellularLocation>
</comment>
<evidence type="ECO:0000313" key="7">
    <source>
        <dbReference type="EMBL" id="CDH45118.1"/>
    </source>
</evidence>
<dbReference type="PANTHER" id="PTHR35988">
    <property type="entry name" value="15-CIS-ZETA-CAROTENE ISOMERASE, CHLOROPLASTIC"/>
    <property type="match status" value="1"/>
</dbReference>
<dbReference type="Pfam" id="PF07298">
    <property type="entry name" value="NnrU"/>
    <property type="match status" value="1"/>
</dbReference>
<gene>
    <name evidence="7" type="ORF">BN874_2090008</name>
</gene>
<dbReference type="PANTHER" id="PTHR35988:SF2">
    <property type="entry name" value="15-CIS-ZETA-CAROTENE ISOMERASE, CHLOROPLASTIC"/>
    <property type="match status" value="1"/>
</dbReference>
<feature type="transmembrane region" description="Helical" evidence="5">
    <location>
        <begin position="146"/>
        <end position="164"/>
    </location>
</feature>
<organism evidence="7 8">
    <name type="scientific">Candidatus Contendobacter odensis Run_B_J11</name>
    <dbReference type="NCBI Taxonomy" id="1400861"/>
    <lineage>
        <taxon>Bacteria</taxon>
        <taxon>Pseudomonadati</taxon>
        <taxon>Pseudomonadota</taxon>
        <taxon>Gammaproteobacteria</taxon>
        <taxon>Candidatus Competibacteraceae</taxon>
        <taxon>Candidatus Contendibacter</taxon>
    </lineage>
</organism>
<dbReference type="EMBL" id="CBTK010000123">
    <property type="protein sequence ID" value="CDH45118.1"/>
    <property type="molecule type" value="Genomic_DNA"/>
</dbReference>
<evidence type="ECO:0000256" key="2">
    <source>
        <dbReference type="ARBA" id="ARBA00022692"/>
    </source>
</evidence>
<evidence type="ECO:0000256" key="4">
    <source>
        <dbReference type="ARBA" id="ARBA00023136"/>
    </source>
</evidence>
<proteinExistence type="predicted"/>
<reference evidence="7 8" key="1">
    <citation type="journal article" date="2014" name="ISME J.">
        <title>Candidatus Competibacter-lineage genomes retrieved from metagenomes reveal functional metabolic diversity.</title>
        <authorList>
            <person name="McIlroy S.J."/>
            <person name="Albertsen M."/>
            <person name="Andresen E.K."/>
            <person name="Saunders A.M."/>
            <person name="Kristiansen R."/>
            <person name="Stokholm-Bjerregaard M."/>
            <person name="Nielsen K.L."/>
            <person name="Nielsen P.H."/>
        </authorList>
    </citation>
    <scope>NUCLEOTIDE SEQUENCE [LARGE SCALE GENOMIC DNA]</scope>
    <source>
        <strain evidence="7 8">Run_B_J11</strain>
    </source>
</reference>
<accession>A0A7U7GBB3</accession>
<dbReference type="AlphaFoldDB" id="A0A7U7GBB3"/>
<sequence>MLNAAIVATGFTSAVFLISHLGLSSAAVRGWLVQRIGEKGFQGLYALIALLTLGTMIAAYIQASHFLYLWPPGPGVRHLPLLMMPVALLLVVGGMMIPNPSAVGMENQLDQPEPARGVLRITRHPVMWGVMLWAAVHILANGDLASLLFFGGLLLTALLGSLHLDRRMAAEQGERWRRFTAVTSYVPFAAVLSGRQTVHWTELRRPAVWGLGAFIGLLLLHPYLFGVRPY</sequence>
<feature type="transmembrane region" description="Helical" evidence="5">
    <location>
        <begin position="6"/>
        <end position="32"/>
    </location>
</feature>
<dbReference type="Gene3D" id="1.20.120.1630">
    <property type="match status" value="1"/>
</dbReference>
<feature type="transmembrane region" description="Helical" evidence="5">
    <location>
        <begin position="81"/>
        <end position="100"/>
    </location>
</feature>
<protein>
    <submittedName>
        <fullName evidence="7">NnrU protein</fullName>
    </submittedName>
</protein>
<evidence type="ECO:0000256" key="3">
    <source>
        <dbReference type="ARBA" id="ARBA00022989"/>
    </source>
</evidence>
<feature type="transmembrane region" description="Helical" evidence="5">
    <location>
        <begin position="206"/>
        <end position="225"/>
    </location>
</feature>
<evidence type="ECO:0000313" key="8">
    <source>
        <dbReference type="Proteomes" id="UP000019184"/>
    </source>
</evidence>
<keyword evidence="8" id="KW-1185">Reference proteome</keyword>
<dbReference type="RefSeq" id="WP_051497657.1">
    <property type="nucleotide sequence ID" value="NZ_CBTK010000123.1"/>
</dbReference>
<feature type="domain" description="NnrU" evidence="6">
    <location>
        <begin position="13"/>
        <end position="229"/>
    </location>
</feature>
<name>A0A7U7GBB3_9GAMM</name>
<keyword evidence="2 5" id="KW-0812">Transmembrane</keyword>
<evidence type="ECO:0000256" key="1">
    <source>
        <dbReference type="ARBA" id="ARBA00004141"/>
    </source>
</evidence>
<evidence type="ECO:0000259" key="6">
    <source>
        <dbReference type="Pfam" id="PF07298"/>
    </source>
</evidence>
<dbReference type="InterPro" id="IPR009915">
    <property type="entry name" value="NnrU_dom"/>
</dbReference>
<evidence type="ECO:0000256" key="5">
    <source>
        <dbReference type="SAM" id="Phobius"/>
    </source>
</evidence>
<comment type="caution">
    <text evidence="7">The sequence shown here is derived from an EMBL/GenBank/DDBJ whole genome shotgun (WGS) entry which is preliminary data.</text>
</comment>
<dbReference type="GO" id="GO:0016020">
    <property type="term" value="C:membrane"/>
    <property type="evidence" value="ECO:0007669"/>
    <property type="project" value="UniProtKB-SubCell"/>
</dbReference>
<dbReference type="GO" id="GO:0090471">
    <property type="term" value="F:9,15,9'-tri-cis-zeta-carotene isomerase activity"/>
    <property type="evidence" value="ECO:0007669"/>
    <property type="project" value="TreeGrafter"/>
</dbReference>
<dbReference type="OrthoDB" id="5293641at2"/>
<feature type="transmembrane region" description="Helical" evidence="5">
    <location>
        <begin position="121"/>
        <end position="140"/>
    </location>
</feature>
<keyword evidence="3 5" id="KW-1133">Transmembrane helix</keyword>
<dbReference type="Proteomes" id="UP000019184">
    <property type="component" value="Unassembled WGS sequence"/>
</dbReference>
<feature type="transmembrane region" description="Helical" evidence="5">
    <location>
        <begin position="44"/>
        <end position="61"/>
    </location>
</feature>
<keyword evidence="4 5" id="KW-0472">Membrane</keyword>